<dbReference type="AlphaFoldDB" id="I3T782"/>
<sequence>MPEKVFLFHLVRLYRDHLFELFDHLGGFFEFFDQFGVALPGWRCCPCYVKSKIRNSDLERKGT</sequence>
<accession>I3T782</accession>
<proteinExistence type="evidence at transcript level"/>
<evidence type="ECO:0000313" key="1">
    <source>
        <dbReference type="EMBL" id="AFK48374.1"/>
    </source>
</evidence>
<reference evidence="1" key="1">
    <citation type="submission" date="2012-05" db="EMBL/GenBank/DDBJ databases">
        <authorList>
            <person name="Krishnakumar V."/>
            <person name="Cheung F."/>
            <person name="Xiao Y."/>
            <person name="Chan A."/>
            <person name="Moskal W.A."/>
            <person name="Town C.D."/>
        </authorList>
    </citation>
    <scope>NUCLEOTIDE SEQUENCE</scope>
</reference>
<name>I3T782_LOTJA</name>
<organism evidence="1">
    <name type="scientific">Lotus japonicus</name>
    <name type="common">Lotus corniculatus var. japonicus</name>
    <dbReference type="NCBI Taxonomy" id="34305"/>
    <lineage>
        <taxon>Eukaryota</taxon>
        <taxon>Viridiplantae</taxon>
        <taxon>Streptophyta</taxon>
        <taxon>Embryophyta</taxon>
        <taxon>Tracheophyta</taxon>
        <taxon>Spermatophyta</taxon>
        <taxon>Magnoliopsida</taxon>
        <taxon>eudicotyledons</taxon>
        <taxon>Gunneridae</taxon>
        <taxon>Pentapetalae</taxon>
        <taxon>rosids</taxon>
        <taxon>fabids</taxon>
        <taxon>Fabales</taxon>
        <taxon>Fabaceae</taxon>
        <taxon>Papilionoideae</taxon>
        <taxon>50 kb inversion clade</taxon>
        <taxon>NPAAA clade</taxon>
        <taxon>Hologalegina</taxon>
        <taxon>robinioid clade</taxon>
        <taxon>Loteae</taxon>
        <taxon>Lotus</taxon>
    </lineage>
</organism>
<dbReference type="EMBL" id="BT148580">
    <property type="protein sequence ID" value="AFK48374.1"/>
    <property type="molecule type" value="mRNA"/>
</dbReference>
<protein>
    <submittedName>
        <fullName evidence="1">Uncharacterized protein</fullName>
    </submittedName>
</protein>